<dbReference type="SUPFAM" id="SSF161098">
    <property type="entry name" value="MetI-like"/>
    <property type="match status" value="2"/>
</dbReference>
<evidence type="ECO:0000256" key="4">
    <source>
        <dbReference type="ARBA" id="ARBA00022519"/>
    </source>
</evidence>
<gene>
    <name evidence="10" type="ORF">QOZ92_001482</name>
</gene>
<feature type="transmembrane region" description="Helical" evidence="8">
    <location>
        <begin position="194"/>
        <end position="218"/>
    </location>
</feature>
<evidence type="ECO:0000256" key="3">
    <source>
        <dbReference type="ARBA" id="ARBA00022475"/>
    </source>
</evidence>
<protein>
    <submittedName>
        <fullName evidence="10">Iron(III) transport system permease protein</fullName>
    </submittedName>
</protein>
<dbReference type="CDD" id="cd06261">
    <property type="entry name" value="TM_PBP2"/>
    <property type="match status" value="2"/>
</dbReference>
<dbReference type="PROSITE" id="PS50928">
    <property type="entry name" value="ABC_TM1"/>
    <property type="match status" value="2"/>
</dbReference>
<organism evidence="10 11">
    <name type="scientific">Paraclostridium ghonii</name>
    <dbReference type="NCBI Taxonomy" id="29358"/>
    <lineage>
        <taxon>Bacteria</taxon>
        <taxon>Bacillati</taxon>
        <taxon>Bacillota</taxon>
        <taxon>Clostridia</taxon>
        <taxon>Peptostreptococcales</taxon>
        <taxon>Peptostreptococcaceae</taxon>
        <taxon>Paraclostridium</taxon>
    </lineage>
</organism>
<dbReference type="PANTHER" id="PTHR43357:SF3">
    <property type="entry name" value="FE(3+)-TRANSPORT SYSTEM PERMEASE PROTEIN FBPB 2"/>
    <property type="match status" value="1"/>
</dbReference>
<dbReference type="RefSeq" id="WP_307505415.1">
    <property type="nucleotide sequence ID" value="NZ_BAAACE010000021.1"/>
</dbReference>
<evidence type="ECO:0000256" key="8">
    <source>
        <dbReference type="RuleBase" id="RU363032"/>
    </source>
</evidence>
<feature type="transmembrane region" description="Helical" evidence="8">
    <location>
        <begin position="511"/>
        <end position="534"/>
    </location>
</feature>
<dbReference type="Proteomes" id="UP001232584">
    <property type="component" value="Unassembled WGS sequence"/>
</dbReference>
<name>A0ABU0MZN7_9FIRM</name>
<evidence type="ECO:0000256" key="5">
    <source>
        <dbReference type="ARBA" id="ARBA00022692"/>
    </source>
</evidence>
<keyword evidence="4" id="KW-0997">Cell inner membrane</keyword>
<keyword evidence="6 8" id="KW-1133">Transmembrane helix</keyword>
<dbReference type="InterPro" id="IPR035906">
    <property type="entry name" value="MetI-like_sf"/>
</dbReference>
<keyword evidence="3" id="KW-1003">Cell membrane</keyword>
<dbReference type="InterPro" id="IPR000515">
    <property type="entry name" value="MetI-like"/>
</dbReference>
<comment type="similarity">
    <text evidence="8">Belongs to the binding-protein-dependent transport system permease family.</text>
</comment>
<feature type="transmembrane region" description="Helical" evidence="8">
    <location>
        <begin position="280"/>
        <end position="303"/>
    </location>
</feature>
<feature type="transmembrane region" description="Helical" evidence="8">
    <location>
        <begin position="52"/>
        <end position="77"/>
    </location>
</feature>
<evidence type="ECO:0000259" key="9">
    <source>
        <dbReference type="PROSITE" id="PS50928"/>
    </source>
</evidence>
<feature type="transmembrane region" description="Helical" evidence="8">
    <location>
        <begin position="89"/>
        <end position="112"/>
    </location>
</feature>
<evidence type="ECO:0000313" key="11">
    <source>
        <dbReference type="Proteomes" id="UP001232584"/>
    </source>
</evidence>
<dbReference type="EMBL" id="JAUSWG010000005">
    <property type="protein sequence ID" value="MDQ0556368.1"/>
    <property type="molecule type" value="Genomic_DNA"/>
</dbReference>
<feature type="transmembrane region" description="Helical" evidence="8">
    <location>
        <begin position="407"/>
        <end position="429"/>
    </location>
</feature>
<feature type="transmembrane region" description="Helical" evidence="8">
    <location>
        <begin position="132"/>
        <end position="154"/>
    </location>
</feature>
<feature type="transmembrane region" description="Helical" evidence="8">
    <location>
        <begin position="9"/>
        <end position="32"/>
    </location>
</feature>
<dbReference type="Pfam" id="PF00528">
    <property type="entry name" value="BPD_transp_1"/>
    <property type="match status" value="2"/>
</dbReference>
<keyword evidence="11" id="KW-1185">Reference proteome</keyword>
<dbReference type="Gene3D" id="1.10.3720.10">
    <property type="entry name" value="MetI-like"/>
    <property type="match status" value="2"/>
</dbReference>
<comment type="caution">
    <text evidence="10">The sequence shown here is derived from an EMBL/GenBank/DDBJ whole genome shotgun (WGS) entry which is preliminary data.</text>
</comment>
<keyword evidence="2 8" id="KW-0813">Transport</keyword>
<reference evidence="10 11" key="1">
    <citation type="submission" date="2023-07" db="EMBL/GenBank/DDBJ databases">
        <title>Genomic Encyclopedia of Type Strains, Phase IV (KMG-IV): sequencing the most valuable type-strain genomes for metagenomic binning, comparative biology and taxonomic classification.</title>
        <authorList>
            <person name="Goeker M."/>
        </authorList>
    </citation>
    <scope>NUCLEOTIDE SEQUENCE [LARGE SCALE GENOMIC DNA]</scope>
    <source>
        <strain evidence="10 11">DSM 15049</strain>
    </source>
</reference>
<feature type="transmembrane region" description="Helical" evidence="8">
    <location>
        <begin position="368"/>
        <end position="387"/>
    </location>
</feature>
<keyword evidence="7 8" id="KW-0472">Membrane</keyword>
<feature type="transmembrane region" description="Helical" evidence="8">
    <location>
        <begin position="323"/>
        <end position="348"/>
    </location>
</feature>
<keyword evidence="5 8" id="KW-0812">Transmembrane</keyword>
<accession>A0ABU0MZN7</accession>
<feature type="transmembrane region" description="Helical" evidence="8">
    <location>
        <begin position="238"/>
        <end position="259"/>
    </location>
</feature>
<sequence>MKKIRFNGWAILSTFFMLMIILPNIDVVLHLFQKPNENWYHIKEYLLKDYVINTAIISLFTALFTMIIGTSLAWLICAYEFPFRKFFRWGLILPLSIPPYIAAYTYAGILGYTGVVQTFLRNDLGVEVSQKYFNIMSIPGAIFIFTVFLLPYVYMVVRSYLEKQSASLIENARLLGENSLGVFLRVVLPVSRGVIVAGVTLVVLEVLSDYGVVSYFGIPTFSTAIFKSWFDMSDIDSAIRLAAILLVTVFIVMTSEKFLRGRKKYSQTNTKIRPLNRKKLNKLHGTIAFLYCFIIFSLGFLIPTAQLLKWGIMSYSKILTPDFFVLIYNSLWVAVVSSSLIVFMAVIIANYTRINDNLLSKLYSKITLLGYSIPGAVIAITMILFFVDIDKKLGWLYKMFNPDAPTLLLSMSLVMLIFAYLVRFLAVGYQSIEGGFEKIGKKFYEASRTLGYSKTKTFFLVDLPMIKPAILSAFSLVLVDIIKELPLALLLRPFNFHTLSTKVFEYANDEMIIEASVPSLIIILVSFIAIFVLYKIVDKEDSHA</sequence>
<evidence type="ECO:0000256" key="2">
    <source>
        <dbReference type="ARBA" id="ARBA00022448"/>
    </source>
</evidence>
<evidence type="ECO:0000256" key="7">
    <source>
        <dbReference type="ARBA" id="ARBA00023136"/>
    </source>
</evidence>
<proteinExistence type="inferred from homology"/>
<feature type="domain" description="ABC transmembrane type-1" evidence="9">
    <location>
        <begin position="327"/>
        <end position="533"/>
    </location>
</feature>
<evidence type="ECO:0000256" key="1">
    <source>
        <dbReference type="ARBA" id="ARBA00004429"/>
    </source>
</evidence>
<comment type="subcellular location">
    <subcellularLocation>
        <location evidence="1">Cell inner membrane</location>
        <topology evidence="1">Multi-pass membrane protein</topology>
    </subcellularLocation>
    <subcellularLocation>
        <location evidence="8">Cell membrane</location>
        <topology evidence="8">Multi-pass membrane protein</topology>
    </subcellularLocation>
</comment>
<dbReference type="PANTHER" id="PTHR43357">
    <property type="entry name" value="INNER MEMBRANE ABC TRANSPORTER PERMEASE PROTEIN YDCV"/>
    <property type="match status" value="1"/>
</dbReference>
<evidence type="ECO:0000313" key="10">
    <source>
        <dbReference type="EMBL" id="MDQ0556368.1"/>
    </source>
</evidence>
<feature type="domain" description="ABC transmembrane type-1" evidence="9">
    <location>
        <begin position="51"/>
        <end position="254"/>
    </location>
</feature>
<evidence type="ECO:0000256" key="6">
    <source>
        <dbReference type="ARBA" id="ARBA00022989"/>
    </source>
</evidence>